<reference evidence="1" key="1">
    <citation type="submission" date="2023-06" db="EMBL/GenBank/DDBJ databases">
        <authorList>
            <consortium name="Lawrence Berkeley National Laboratory"/>
            <person name="Ahrendt S."/>
            <person name="Sahu N."/>
            <person name="Indic B."/>
            <person name="Wong-Bajracharya J."/>
            <person name="Merenyi Z."/>
            <person name="Ke H.-M."/>
            <person name="Monk M."/>
            <person name="Kocsube S."/>
            <person name="Drula E."/>
            <person name="Lipzen A."/>
            <person name="Balint B."/>
            <person name="Henrissat B."/>
            <person name="Andreopoulos B."/>
            <person name="Martin F.M."/>
            <person name="Harder C.B."/>
            <person name="Rigling D."/>
            <person name="Ford K.L."/>
            <person name="Foster G.D."/>
            <person name="Pangilinan J."/>
            <person name="Papanicolaou A."/>
            <person name="Barry K."/>
            <person name="LaButti K."/>
            <person name="Viragh M."/>
            <person name="Koriabine M."/>
            <person name="Yan M."/>
            <person name="Riley R."/>
            <person name="Champramary S."/>
            <person name="Plett K.L."/>
            <person name="Tsai I.J."/>
            <person name="Slot J."/>
            <person name="Sipos G."/>
            <person name="Plett J."/>
            <person name="Nagy L.G."/>
            <person name="Grigoriev I.V."/>
        </authorList>
    </citation>
    <scope>NUCLEOTIDE SEQUENCE</scope>
    <source>
        <strain evidence="1">FPL87.14</strain>
    </source>
</reference>
<evidence type="ECO:0000313" key="2">
    <source>
        <dbReference type="Proteomes" id="UP001175226"/>
    </source>
</evidence>
<evidence type="ECO:0000313" key="1">
    <source>
        <dbReference type="EMBL" id="KAK0433177.1"/>
    </source>
</evidence>
<protein>
    <submittedName>
        <fullName evidence="1">Uncharacterized protein</fullName>
    </submittedName>
</protein>
<name>A0AA39IZ49_9AGAR</name>
<gene>
    <name evidence="1" type="ORF">EV421DRAFT_1910328</name>
</gene>
<dbReference type="AlphaFoldDB" id="A0AA39IZ49"/>
<keyword evidence="2" id="KW-1185">Reference proteome</keyword>
<accession>A0AA39IZ49</accession>
<organism evidence="1 2">
    <name type="scientific">Armillaria borealis</name>
    <dbReference type="NCBI Taxonomy" id="47425"/>
    <lineage>
        <taxon>Eukaryota</taxon>
        <taxon>Fungi</taxon>
        <taxon>Dikarya</taxon>
        <taxon>Basidiomycota</taxon>
        <taxon>Agaricomycotina</taxon>
        <taxon>Agaricomycetes</taxon>
        <taxon>Agaricomycetidae</taxon>
        <taxon>Agaricales</taxon>
        <taxon>Marasmiineae</taxon>
        <taxon>Physalacriaceae</taxon>
        <taxon>Armillaria</taxon>
    </lineage>
</organism>
<dbReference type="EMBL" id="JAUEPT010000084">
    <property type="protein sequence ID" value="KAK0433177.1"/>
    <property type="molecule type" value="Genomic_DNA"/>
</dbReference>
<sequence length="365" mass="40447">MFPYNIFLHLLDTLETVVIEGTMRLDPDCLPPSIICPFLLPSTIKELHLSKVSFDGYSVEGMISPAGRLERLSIENVDGGDLGIPSILFDGDYQIFRESVGLTSFRRPYMLNVSSPSLRYLKLDLAYDVFGSVVERFGVPELTDDGFALLHQLFSMEFGAAYFASVLEEGEVFPLQTRTSLLEELDICVGSQYFDHLGYMWQPLAACLTKLTLRIPRGNTGGMGNPITLAGLNVLNTLIICCSYQIVRHVVSVMSTWASPCRSMPGSVFELWLHLESGSPFLHLHCVSSLFLRRRMLASESNSMRTFRGSFIFGLRGLAGNPIDDIDYAITSGIVQDMRDNSAIGLSSAECVRLCSSVMSYAELP</sequence>
<dbReference type="Proteomes" id="UP001175226">
    <property type="component" value="Unassembled WGS sequence"/>
</dbReference>
<proteinExistence type="predicted"/>
<comment type="caution">
    <text evidence="1">The sequence shown here is derived from an EMBL/GenBank/DDBJ whole genome shotgun (WGS) entry which is preliminary data.</text>
</comment>